<sequence length="422" mass="45693">MKDTGQLVIKNIGMLATPEGTSCLKGEEQGNIKILKNAFIAASEGRITAIGEDKELKDIPINDDTVVIDAESCLATPGLVDPHTHLVFGGWRQKELSLKLKGAGYLDILSMGGGILSTVEHTRKASFEELVQKGKKSLDIMLSYGTTTCEAKSGYGLNVKDEIKSLNVIKELNKLHAVDLVPTFMGAHAIPKEYQGRADDYIKLIKEEMIPKVAKENLAEFCDVFCEDRVFDVEQSRDILETGKRHGLIPKVHADEITPLGGASLAAEVKAISAEHLIHASDKGIDDMAKAGTIAILLPGTSLYLDESFARAKTMIEKGIPVALASDFNPGSCPTESLQLILNLACIKYKMTPEEVLTAATLNAAAAINRSSVVGSLEVGKQADILLWDSPDLDFIVYHFGVNLVKTVVKQGKIVVDKHTMR</sequence>
<dbReference type="OrthoDB" id="9807210at2"/>
<comment type="cofactor">
    <cofactor evidence="7">
        <name>Zn(2+)</name>
        <dbReference type="ChEBI" id="CHEBI:29105"/>
    </cofactor>
    <cofactor evidence="7">
        <name>Fe(3+)</name>
        <dbReference type="ChEBI" id="CHEBI:29034"/>
    </cofactor>
    <text evidence="7">Binds 1 zinc or iron ion per subunit.</text>
</comment>
<dbReference type="GO" id="GO:0005737">
    <property type="term" value="C:cytoplasm"/>
    <property type="evidence" value="ECO:0007669"/>
    <property type="project" value="UniProtKB-SubCell"/>
</dbReference>
<keyword evidence="4 7" id="KW-0369">Histidine metabolism</keyword>
<evidence type="ECO:0000256" key="2">
    <source>
        <dbReference type="ARBA" id="ARBA00022723"/>
    </source>
</evidence>
<comment type="pathway">
    <text evidence="7">Amino-acid degradation; L-histidine degradation into L-glutamate; N-formimidoyl-L-glutamate from L-histidine: step 3/3.</text>
</comment>
<dbReference type="FunFam" id="3.20.20.140:FF:000007">
    <property type="entry name" value="Imidazolonepropionase"/>
    <property type="match status" value="1"/>
</dbReference>
<feature type="binding site" evidence="7">
    <location>
        <position position="327"/>
    </location>
    <ligand>
        <name>Zn(2+)</name>
        <dbReference type="ChEBI" id="CHEBI:29105"/>
    </ligand>
</feature>
<comment type="similarity">
    <text evidence="7">Belongs to the metallo-dependent hydrolases superfamily. HutI family.</text>
</comment>
<evidence type="ECO:0000256" key="3">
    <source>
        <dbReference type="ARBA" id="ARBA00022801"/>
    </source>
</evidence>
<feature type="binding site" evidence="7">
    <location>
        <position position="83"/>
    </location>
    <ligand>
        <name>Zn(2+)</name>
        <dbReference type="ChEBI" id="CHEBI:29105"/>
    </ligand>
</feature>
<dbReference type="RefSeq" id="WP_059031691.1">
    <property type="nucleotide sequence ID" value="NZ_DF976999.1"/>
</dbReference>
<feature type="binding site" evidence="7">
    <location>
        <position position="85"/>
    </location>
    <ligand>
        <name>Zn(2+)</name>
        <dbReference type="ChEBI" id="CHEBI:29105"/>
    </ligand>
</feature>
<keyword evidence="2 7" id="KW-0479">Metal-binding</keyword>
<evidence type="ECO:0000256" key="7">
    <source>
        <dbReference type="HAMAP-Rule" id="MF_00372"/>
    </source>
</evidence>
<dbReference type="GO" id="GO:0050480">
    <property type="term" value="F:imidazolonepropionase activity"/>
    <property type="evidence" value="ECO:0007669"/>
    <property type="project" value="UniProtKB-UniRule"/>
</dbReference>
<dbReference type="Gene3D" id="3.20.20.140">
    <property type="entry name" value="Metal-dependent hydrolases"/>
    <property type="match status" value="1"/>
</dbReference>
<comment type="function">
    <text evidence="7">Catalyzes the hydrolytic cleavage of the carbon-nitrogen bond in imidazolone-5-propanoate to yield N-formimidoyl-L-glutamate. It is the third step in the universal histidine degradation pathway.</text>
</comment>
<dbReference type="HAMAP" id="MF_00372">
    <property type="entry name" value="HutI"/>
    <property type="match status" value="1"/>
</dbReference>
<dbReference type="PANTHER" id="PTHR42752">
    <property type="entry name" value="IMIDAZOLONEPROPIONASE"/>
    <property type="match status" value="1"/>
</dbReference>
<dbReference type="UniPathway" id="UPA00379">
    <property type="reaction ID" value="UER00551"/>
</dbReference>
<feature type="binding site" evidence="7">
    <location>
        <position position="188"/>
    </location>
    <ligand>
        <name>4-imidazolone-5-propanoate</name>
        <dbReference type="ChEBI" id="CHEBI:77893"/>
    </ligand>
</feature>
<dbReference type="PANTHER" id="PTHR42752:SF1">
    <property type="entry name" value="IMIDAZOLONEPROPIONASE-RELATED"/>
    <property type="match status" value="1"/>
</dbReference>
<keyword evidence="3 7" id="KW-0378">Hydrolase</keyword>
<dbReference type="Pfam" id="PF01979">
    <property type="entry name" value="Amidohydro_1"/>
    <property type="match status" value="1"/>
</dbReference>
<gene>
    <name evidence="7" type="primary">hutI</name>
    <name evidence="9" type="ORF">TSYNT_5227</name>
</gene>
<dbReference type="InterPro" id="IPR005920">
    <property type="entry name" value="HutI"/>
</dbReference>
<dbReference type="GO" id="GO:0019557">
    <property type="term" value="P:L-histidine catabolic process to glutamate and formate"/>
    <property type="evidence" value="ECO:0007669"/>
    <property type="project" value="UniProtKB-UniPathway"/>
</dbReference>
<evidence type="ECO:0000256" key="4">
    <source>
        <dbReference type="ARBA" id="ARBA00022808"/>
    </source>
</evidence>
<dbReference type="SUPFAM" id="SSF51338">
    <property type="entry name" value="Composite domain of metallo-dependent hydrolases"/>
    <property type="match status" value="1"/>
</dbReference>
<organism evidence="9">
    <name type="scientific">Tepidanaerobacter syntrophicus</name>
    <dbReference type="NCBI Taxonomy" id="224999"/>
    <lineage>
        <taxon>Bacteria</taxon>
        <taxon>Bacillati</taxon>
        <taxon>Bacillota</taxon>
        <taxon>Clostridia</taxon>
        <taxon>Thermosediminibacterales</taxon>
        <taxon>Tepidanaerobacteraceae</taxon>
        <taxon>Tepidanaerobacter</taxon>
    </lineage>
</organism>
<comment type="catalytic activity">
    <reaction evidence="7">
        <text>4-imidazolone-5-propanoate + H2O = N-formimidoyl-L-glutamate</text>
        <dbReference type="Rhea" id="RHEA:23660"/>
        <dbReference type="ChEBI" id="CHEBI:15377"/>
        <dbReference type="ChEBI" id="CHEBI:58928"/>
        <dbReference type="ChEBI" id="CHEBI:77893"/>
        <dbReference type="EC" id="3.5.2.7"/>
    </reaction>
</comment>
<dbReference type="GO" id="GO:0019556">
    <property type="term" value="P:L-histidine catabolic process to glutamate and formamide"/>
    <property type="evidence" value="ECO:0007669"/>
    <property type="project" value="UniProtKB-UniRule"/>
</dbReference>
<feature type="binding site" evidence="7">
    <location>
        <position position="331"/>
    </location>
    <ligand>
        <name>N-formimidoyl-L-glutamate</name>
        <dbReference type="ChEBI" id="CHEBI:58928"/>
    </ligand>
</feature>
<dbReference type="GO" id="GO:0008270">
    <property type="term" value="F:zinc ion binding"/>
    <property type="evidence" value="ECO:0007669"/>
    <property type="project" value="UniProtKB-UniRule"/>
</dbReference>
<feature type="binding site" evidence="7">
    <location>
        <position position="85"/>
    </location>
    <ligand>
        <name>Fe(3+)</name>
        <dbReference type="ChEBI" id="CHEBI:29034"/>
    </ligand>
</feature>
<keyword evidence="5 7" id="KW-0862">Zinc</keyword>
<feature type="binding site" evidence="7">
    <location>
        <position position="329"/>
    </location>
    <ligand>
        <name>N-formimidoyl-L-glutamate</name>
        <dbReference type="ChEBI" id="CHEBI:58928"/>
    </ligand>
</feature>
<feature type="binding site" evidence="7">
    <location>
        <position position="332"/>
    </location>
    <ligand>
        <name>4-imidazolone-5-propanoate</name>
        <dbReference type="ChEBI" id="CHEBI:77893"/>
    </ligand>
</feature>
<evidence type="ECO:0000256" key="5">
    <source>
        <dbReference type="ARBA" id="ARBA00022833"/>
    </source>
</evidence>
<comment type="subcellular location">
    <subcellularLocation>
        <location evidence="7">Cytoplasm</location>
    </subcellularLocation>
</comment>
<reference evidence="9" key="1">
    <citation type="journal article" date="2016" name="Genome Announc.">
        <title>Draft Genome Sequence of the Syntrophic Lactate-Degrading Bacterium Tepidanaerobacter syntrophicus JLT.</title>
        <authorList>
            <person name="Matsuura N."/>
            <person name="Ohashi A."/>
            <person name="Tourlousse D.M."/>
            <person name="Sekiguchi Y."/>
        </authorList>
    </citation>
    <scope>NUCLEOTIDE SEQUENCE [LARGE SCALE GENOMIC DNA]</scope>
    <source>
        <strain evidence="9">JL</strain>
    </source>
</reference>
<dbReference type="STRING" id="224999.GCA_001485475_00382"/>
<evidence type="ECO:0000256" key="1">
    <source>
        <dbReference type="ARBA" id="ARBA00012864"/>
    </source>
</evidence>
<dbReference type="EMBL" id="DF976999">
    <property type="protein sequence ID" value="GAQ24400.1"/>
    <property type="molecule type" value="Genomic_DNA"/>
</dbReference>
<feature type="binding site" evidence="7">
    <location>
        <position position="92"/>
    </location>
    <ligand>
        <name>4-imidazolone-5-propanoate</name>
        <dbReference type="ChEBI" id="CHEBI:77893"/>
    </ligand>
</feature>
<dbReference type="Gene3D" id="2.30.40.10">
    <property type="entry name" value="Urease, subunit C, domain 1"/>
    <property type="match status" value="1"/>
</dbReference>
<evidence type="ECO:0000259" key="8">
    <source>
        <dbReference type="Pfam" id="PF01979"/>
    </source>
</evidence>
<dbReference type="EC" id="3.5.2.7" evidence="1 7"/>
<keyword evidence="6 7" id="KW-0408">Iron</keyword>
<evidence type="ECO:0000256" key="6">
    <source>
        <dbReference type="ARBA" id="ARBA00023004"/>
    </source>
</evidence>
<feature type="domain" description="Amidohydrolase-related" evidence="8">
    <location>
        <begin position="75"/>
        <end position="415"/>
    </location>
</feature>
<keyword evidence="7" id="KW-0963">Cytoplasm</keyword>
<feature type="binding site" evidence="7">
    <location>
        <position position="253"/>
    </location>
    <ligand>
        <name>Fe(3+)</name>
        <dbReference type="ChEBI" id="CHEBI:29034"/>
    </ligand>
</feature>
<feature type="binding site" evidence="7">
    <location>
        <position position="327"/>
    </location>
    <ligand>
        <name>Fe(3+)</name>
        <dbReference type="ChEBI" id="CHEBI:29034"/>
    </ligand>
</feature>
<dbReference type="InterPro" id="IPR011059">
    <property type="entry name" value="Metal-dep_hydrolase_composite"/>
</dbReference>
<accession>A0A0U9HC92</accession>
<dbReference type="InterPro" id="IPR006680">
    <property type="entry name" value="Amidohydro-rel"/>
</dbReference>
<dbReference type="SUPFAM" id="SSF51556">
    <property type="entry name" value="Metallo-dependent hydrolases"/>
    <property type="match status" value="1"/>
</dbReference>
<dbReference type="GO" id="GO:0005506">
    <property type="term" value="F:iron ion binding"/>
    <property type="evidence" value="ECO:0007669"/>
    <property type="project" value="UniProtKB-UniRule"/>
</dbReference>
<proteinExistence type="inferred from homology"/>
<keyword evidence="10" id="KW-1185">Reference proteome</keyword>
<dbReference type="NCBIfam" id="TIGR01224">
    <property type="entry name" value="hutI"/>
    <property type="match status" value="1"/>
</dbReference>
<name>A0A0U9HC92_9FIRM</name>
<feature type="binding site" evidence="7">
    <location>
        <position position="256"/>
    </location>
    <ligand>
        <name>4-imidazolone-5-propanoate</name>
        <dbReference type="ChEBI" id="CHEBI:77893"/>
    </ligand>
</feature>
<dbReference type="CDD" id="cd01296">
    <property type="entry name" value="Imidazolone-5PH"/>
    <property type="match status" value="1"/>
</dbReference>
<feature type="binding site" evidence="7">
    <location>
        <position position="253"/>
    </location>
    <ligand>
        <name>Zn(2+)</name>
        <dbReference type="ChEBI" id="CHEBI:29105"/>
    </ligand>
</feature>
<evidence type="ECO:0000313" key="9">
    <source>
        <dbReference type="EMBL" id="GAQ24400.1"/>
    </source>
</evidence>
<feature type="binding site" evidence="7">
    <location>
        <position position="83"/>
    </location>
    <ligand>
        <name>Fe(3+)</name>
        <dbReference type="ChEBI" id="CHEBI:29034"/>
    </ligand>
</feature>
<dbReference type="AlphaFoldDB" id="A0A0U9HC92"/>
<protein>
    <recommendedName>
        <fullName evidence="1 7">Imidazolonepropionase</fullName>
        <ecNumber evidence="1 7">3.5.2.7</ecNumber>
    </recommendedName>
    <alternativeName>
        <fullName evidence="7">Imidazolone-5-propionate hydrolase</fullName>
    </alternativeName>
</protein>
<feature type="binding site" evidence="7">
    <location>
        <position position="155"/>
    </location>
    <ligand>
        <name>4-imidazolone-5-propanoate</name>
        <dbReference type="ChEBI" id="CHEBI:77893"/>
    </ligand>
</feature>
<dbReference type="InterPro" id="IPR032466">
    <property type="entry name" value="Metal_Hydrolase"/>
</dbReference>
<evidence type="ECO:0000313" key="10">
    <source>
        <dbReference type="Proteomes" id="UP000062160"/>
    </source>
</evidence>
<dbReference type="Proteomes" id="UP000062160">
    <property type="component" value="Unassembled WGS sequence"/>
</dbReference>
<feature type="binding site" evidence="7">
    <location>
        <position position="155"/>
    </location>
    <ligand>
        <name>N-formimidoyl-L-glutamate</name>
        <dbReference type="ChEBI" id="CHEBI:58928"/>
    </ligand>
</feature>